<evidence type="ECO:0000313" key="2">
    <source>
        <dbReference type="Proteomes" id="UP000177625"/>
    </source>
</evidence>
<organism evidence="1 2">
    <name type="scientific">Rhynchosporium secalis</name>
    <name type="common">Barley scald fungus</name>
    <dbReference type="NCBI Taxonomy" id="38038"/>
    <lineage>
        <taxon>Eukaryota</taxon>
        <taxon>Fungi</taxon>
        <taxon>Dikarya</taxon>
        <taxon>Ascomycota</taxon>
        <taxon>Pezizomycotina</taxon>
        <taxon>Leotiomycetes</taxon>
        <taxon>Helotiales</taxon>
        <taxon>Ploettnerulaceae</taxon>
        <taxon>Rhynchosporium</taxon>
    </lineage>
</organism>
<protein>
    <submittedName>
        <fullName evidence="1">Uncharacterized protein</fullName>
    </submittedName>
</protein>
<dbReference type="EMBL" id="FJVC01000497">
    <property type="protein sequence ID" value="CZT51639.1"/>
    <property type="molecule type" value="Genomic_DNA"/>
</dbReference>
<sequence length="113" mass="12678">MRLVCGPSVARYALQAHWVCDRAVRKSKDIGFIQRALNLNALVDTGRNFQFVCCLESTVQVNCSGNDISSKLPETNAPSSFRPGFPRQAPFDEINIKIEKDPQCLYSITERSQ</sequence>
<gene>
    <name evidence="1" type="ORF">RSE6_12810</name>
</gene>
<name>A0A1E1MRD8_RHYSE</name>
<accession>A0A1E1MRD8</accession>
<reference evidence="2" key="1">
    <citation type="submission" date="2016-03" db="EMBL/GenBank/DDBJ databases">
        <authorList>
            <person name="Guldener U."/>
        </authorList>
    </citation>
    <scope>NUCLEOTIDE SEQUENCE [LARGE SCALE GENOMIC DNA]</scope>
</reference>
<dbReference type="Proteomes" id="UP000177625">
    <property type="component" value="Unassembled WGS sequence"/>
</dbReference>
<evidence type="ECO:0000313" key="1">
    <source>
        <dbReference type="EMBL" id="CZT51639.1"/>
    </source>
</evidence>
<dbReference type="AlphaFoldDB" id="A0A1E1MRD8"/>
<proteinExistence type="predicted"/>
<keyword evidence="2" id="KW-1185">Reference proteome</keyword>